<name>A0A1W6ZIQ0_9BORD</name>
<gene>
    <name evidence="6" type="ORF">CAL15_23180</name>
</gene>
<dbReference type="Pfam" id="PF03466">
    <property type="entry name" value="LysR_substrate"/>
    <property type="match status" value="1"/>
</dbReference>
<feature type="domain" description="HTH lysR-type" evidence="5">
    <location>
        <begin position="6"/>
        <end position="63"/>
    </location>
</feature>
<sequence length="304" mass="33857">MARQMPPLNPLRAFEAAARLLSFTRAAEELFVTPSAVSHQVKVLEDTLGVPLFSRLGKSLALTPSGRAYLPEVQRAFKQLAQATQRLQAAELPVLRINVPPTFAVKWLIPRMARFMTSNPSIDLKVSTSAKMVDFAREDIDLAIRYGRGQYAGLRAERCLSVEVFPVCSPKLMHGAHPLRRPEDLRHHTLLHDDSTYTDASNPDWAMWLQHAGVTDVDAARGPSFWPSYLVINAAVDGLGVALAKKNWVTQELADGRLVRPFDTSLPVEYGYYVVYPEERADDPTIATFTEWMRAEVAADDAQA</sequence>
<dbReference type="GO" id="GO:0003700">
    <property type="term" value="F:DNA-binding transcription factor activity"/>
    <property type="evidence" value="ECO:0007669"/>
    <property type="project" value="InterPro"/>
</dbReference>
<keyword evidence="7" id="KW-1185">Reference proteome</keyword>
<evidence type="ECO:0000313" key="7">
    <source>
        <dbReference type="Proteomes" id="UP000194161"/>
    </source>
</evidence>
<dbReference type="InterPro" id="IPR036390">
    <property type="entry name" value="WH_DNA-bd_sf"/>
</dbReference>
<dbReference type="Gene3D" id="1.10.10.10">
    <property type="entry name" value="Winged helix-like DNA-binding domain superfamily/Winged helix DNA-binding domain"/>
    <property type="match status" value="1"/>
</dbReference>
<dbReference type="SUPFAM" id="SSF53850">
    <property type="entry name" value="Periplasmic binding protein-like II"/>
    <property type="match status" value="1"/>
</dbReference>
<dbReference type="PANTHER" id="PTHR30537:SF26">
    <property type="entry name" value="GLYCINE CLEAVAGE SYSTEM TRANSCRIPTIONAL ACTIVATOR"/>
    <property type="match status" value="1"/>
</dbReference>
<dbReference type="PRINTS" id="PR00039">
    <property type="entry name" value="HTHLYSR"/>
</dbReference>
<dbReference type="Proteomes" id="UP000194161">
    <property type="component" value="Chromosome"/>
</dbReference>
<accession>A0A1W6ZIQ0</accession>
<dbReference type="CDD" id="cd08432">
    <property type="entry name" value="PBP2_GcdR_TrpI_HvrB_AmpR_like"/>
    <property type="match status" value="1"/>
</dbReference>
<dbReference type="Gene3D" id="3.40.190.10">
    <property type="entry name" value="Periplasmic binding protein-like II"/>
    <property type="match status" value="2"/>
</dbReference>
<dbReference type="FunFam" id="3.40.190.10:FF:000017">
    <property type="entry name" value="Glycine cleavage system transcriptional activator"/>
    <property type="match status" value="1"/>
</dbReference>
<dbReference type="STRING" id="463040.CAL15_23180"/>
<dbReference type="Pfam" id="PF00126">
    <property type="entry name" value="HTH_1"/>
    <property type="match status" value="1"/>
</dbReference>
<dbReference type="RefSeq" id="WP_086080667.1">
    <property type="nucleotide sequence ID" value="NZ_CP021111.1"/>
</dbReference>
<dbReference type="AlphaFoldDB" id="A0A1W6ZIQ0"/>
<dbReference type="SUPFAM" id="SSF46785">
    <property type="entry name" value="Winged helix' DNA-binding domain"/>
    <property type="match status" value="1"/>
</dbReference>
<evidence type="ECO:0000256" key="3">
    <source>
        <dbReference type="ARBA" id="ARBA00023125"/>
    </source>
</evidence>
<protein>
    <submittedName>
        <fullName evidence="6">LysR family transcriptional regulator</fullName>
    </submittedName>
</protein>
<keyword evidence="3" id="KW-0238">DNA-binding</keyword>
<evidence type="ECO:0000256" key="2">
    <source>
        <dbReference type="ARBA" id="ARBA00023015"/>
    </source>
</evidence>
<dbReference type="InterPro" id="IPR000847">
    <property type="entry name" value="LysR_HTH_N"/>
</dbReference>
<dbReference type="GO" id="GO:0043565">
    <property type="term" value="F:sequence-specific DNA binding"/>
    <property type="evidence" value="ECO:0007669"/>
    <property type="project" value="TreeGrafter"/>
</dbReference>
<evidence type="ECO:0000256" key="1">
    <source>
        <dbReference type="ARBA" id="ARBA00009437"/>
    </source>
</evidence>
<dbReference type="PANTHER" id="PTHR30537">
    <property type="entry name" value="HTH-TYPE TRANSCRIPTIONAL REGULATOR"/>
    <property type="match status" value="1"/>
</dbReference>
<dbReference type="PROSITE" id="PS50931">
    <property type="entry name" value="HTH_LYSR"/>
    <property type="match status" value="1"/>
</dbReference>
<dbReference type="InterPro" id="IPR005119">
    <property type="entry name" value="LysR_subst-bd"/>
</dbReference>
<evidence type="ECO:0000256" key="4">
    <source>
        <dbReference type="ARBA" id="ARBA00023163"/>
    </source>
</evidence>
<proteinExistence type="inferred from homology"/>
<dbReference type="FunFam" id="1.10.10.10:FF:000038">
    <property type="entry name" value="Glycine cleavage system transcriptional activator"/>
    <property type="match status" value="1"/>
</dbReference>
<dbReference type="NCBIfam" id="NF008352">
    <property type="entry name" value="PRK11139.1"/>
    <property type="match status" value="1"/>
</dbReference>
<keyword evidence="4" id="KW-0804">Transcription</keyword>
<dbReference type="KEGG" id="bgm:CAL15_23180"/>
<dbReference type="InterPro" id="IPR036388">
    <property type="entry name" value="WH-like_DNA-bd_sf"/>
</dbReference>
<dbReference type="EMBL" id="CP021111">
    <property type="protein sequence ID" value="ARP97020.1"/>
    <property type="molecule type" value="Genomic_DNA"/>
</dbReference>
<evidence type="ECO:0000259" key="5">
    <source>
        <dbReference type="PROSITE" id="PS50931"/>
    </source>
</evidence>
<dbReference type="OrthoDB" id="8591238at2"/>
<dbReference type="InterPro" id="IPR058163">
    <property type="entry name" value="LysR-type_TF_proteobact-type"/>
</dbReference>
<comment type="similarity">
    <text evidence="1">Belongs to the LysR transcriptional regulatory family.</text>
</comment>
<evidence type="ECO:0000313" key="6">
    <source>
        <dbReference type="EMBL" id="ARP97020.1"/>
    </source>
</evidence>
<reference evidence="6 7" key="1">
    <citation type="submission" date="2017-05" db="EMBL/GenBank/DDBJ databases">
        <title>Complete and WGS of Bordetella genogroups.</title>
        <authorList>
            <person name="Spilker T."/>
            <person name="LiPuma J."/>
        </authorList>
    </citation>
    <scope>NUCLEOTIDE SEQUENCE [LARGE SCALE GENOMIC DNA]</scope>
    <source>
        <strain evidence="6 7">AU7206</strain>
    </source>
</reference>
<organism evidence="6 7">
    <name type="scientific">Bordetella genomosp. 13</name>
    <dbReference type="NCBI Taxonomy" id="463040"/>
    <lineage>
        <taxon>Bacteria</taxon>
        <taxon>Pseudomonadati</taxon>
        <taxon>Pseudomonadota</taxon>
        <taxon>Betaproteobacteria</taxon>
        <taxon>Burkholderiales</taxon>
        <taxon>Alcaligenaceae</taxon>
        <taxon>Bordetella</taxon>
    </lineage>
</organism>
<dbReference type="GO" id="GO:0006351">
    <property type="term" value="P:DNA-templated transcription"/>
    <property type="evidence" value="ECO:0007669"/>
    <property type="project" value="TreeGrafter"/>
</dbReference>
<keyword evidence="2" id="KW-0805">Transcription regulation</keyword>